<feature type="transmembrane region" description="Helical" evidence="3">
    <location>
        <begin position="411"/>
        <end position="432"/>
    </location>
</feature>
<feature type="domain" description="Ig-like" evidence="5">
    <location>
        <begin position="23"/>
        <end position="100"/>
    </location>
</feature>
<keyword evidence="1" id="KW-0393">Immunoglobulin domain</keyword>
<dbReference type="PROSITE" id="PS50835">
    <property type="entry name" value="IG_LIKE"/>
    <property type="match status" value="2"/>
</dbReference>
<feature type="domain" description="Ig-like" evidence="5">
    <location>
        <begin position="280"/>
        <end position="357"/>
    </location>
</feature>
<evidence type="ECO:0000256" key="3">
    <source>
        <dbReference type="SAM" id="Phobius"/>
    </source>
</evidence>
<keyword evidence="4" id="KW-0732">Signal</keyword>
<feature type="region of interest" description="Disordered" evidence="2">
    <location>
        <begin position="119"/>
        <end position="147"/>
    </location>
</feature>
<dbReference type="InterPro" id="IPR003599">
    <property type="entry name" value="Ig_sub"/>
</dbReference>
<feature type="chain" id="PRO_5035903628" description="Ig-like domain-containing protein" evidence="4">
    <location>
        <begin position="19"/>
        <end position="507"/>
    </location>
</feature>
<dbReference type="PANTHER" id="PTHR14334">
    <property type="entry name" value="B-CELL ANTIGEN RECEPTOR COMPLEX-ASSOCIATED PROTEIN"/>
    <property type="match status" value="1"/>
</dbReference>
<proteinExistence type="predicted"/>
<accession>A0A8T0BKV8</accession>
<feature type="region of interest" description="Disordered" evidence="2">
    <location>
        <begin position="439"/>
        <end position="471"/>
    </location>
</feature>
<dbReference type="EMBL" id="JABFDY010000006">
    <property type="protein sequence ID" value="KAF7706823.1"/>
    <property type="molecule type" value="Genomic_DNA"/>
</dbReference>
<keyword evidence="7" id="KW-1185">Reference proteome</keyword>
<feature type="signal peptide" evidence="4">
    <location>
        <begin position="1"/>
        <end position="18"/>
    </location>
</feature>
<dbReference type="Pfam" id="PF07679">
    <property type="entry name" value="I-set"/>
    <property type="match status" value="2"/>
</dbReference>
<reference evidence="6" key="1">
    <citation type="submission" date="2020-08" db="EMBL/GenBank/DDBJ databases">
        <title>Chromosome-level assembly of Southern catfish (Silurus meridionalis) provides insights into visual adaptation to the nocturnal and benthic lifestyles.</title>
        <authorList>
            <person name="Zhang Y."/>
            <person name="Wang D."/>
            <person name="Peng Z."/>
        </authorList>
    </citation>
    <scope>NUCLEOTIDE SEQUENCE</scope>
    <source>
        <strain evidence="6">SWU-2019-XX</strain>
        <tissue evidence="6">Muscle</tissue>
    </source>
</reference>
<dbReference type="Gene3D" id="2.60.40.10">
    <property type="entry name" value="Immunoglobulins"/>
    <property type="match status" value="2"/>
</dbReference>
<dbReference type="GO" id="GO:0030183">
    <property type="term" value="P:B cell differentiation"/>
    <property type="evidence" value="ECO:0007669"/>
    <property type="project" value="TreeGrafter"/>
</dbReference>
<name>A0A8T0BKV8_SILME</name>
<feature type="region of interest" description="Disordered" evidence="2">
    <location>
        <begin position="233"/>
        <end position="257"/>
    </location>
</feature>
<evidence type="ECO:0000259" key="5">
    <source>
        <dbReference type="PROSITE" id="PS50835"/>
    </source>
</evidence>
<keyword evidence="3" id="KW-1133">Transmembrane helix</keyword>
<dbReference type="GO" id="GO:0009897">
    <property type="term" value="C:external side of plasma membrane"/>
    <property type="evidence" value="ECO:0007669"/>
    <property type="project" value="TreeGrafter"/>
</dbReference>
<evidence type="ECO:0000256" key="1">
    <source>
        <dbReference type="ARBA" id="ARBA00023319"/>
    </source>
</evidence>
<dbReference type="PANTHER" id="PTHR14334:SF3">
    <property type="entry name" value="TRANSMEMBRANE AND IMMUNOGLOBULIN DOMAIN CONTAINING 2"/>
    <property type="match status" value="1"/>
</dbReference>
<dbReference type="GO" id="GO:0050853">
    <property type="term" value="P:B cell receptor signaling pathway"/>
    <property type="evidence" value="ECO:0007669"/>
    <property type="project" value="TreeGrafter"/>
</dbReference>
<feature type="compositionally biased region" description="Basic and acidic residues" evidence="2">
    <location>
        <begin position="177"/>
        <end position="189"/>
    </location>
</feature>
<feature type="region of interest" description="Disordered" evidence="2">
    <location>
        <begin position="374"/>
        <end position="408"/>
    </location>
</feature>
<dbReference type="GO" id="GO:0019815">
    <property type="term" value="C:B cell receptor complex"/>
    <property type="evidence" value="ECO:0007669"/>
    <property type="project" value="TreeGrafter"/>
</dbReference>
<comment type="caution">
    <text evidence="6">The sequence shown here is derived from an EMBL/GenBank/DDBJ whole genome shotgun (WGS) entry which is preliminary data.</text>
</comment>
<keyword evidence="3" id="KW-0472">Membrane</keyword>
<dbReference type="SMART" id="SM00409">
    <property type="entry name" value="IG"/>
    <property type="match status" value="2"/>
</dbReference>
<evidence type="ECO:0000256" key="4">
    <source>
        <dbReference type="SAM" id="SignalP"/>
    </source>
</evidence>
<evidence type="ECO:0000313" key="6">
    <source>
        <dbReference type="EMBL" id="KAF7706823.1"/>
    </source>
</evidence>
<gene>
    <name evidence="6" type="ORF">HF521_020077</name>
</gene>
<organism evidence="6 7">
    <name type="scientific">Silurus meridionalis</name>
    <name type="common">Southern catfish</name>
    <name type="synonym">Silurus soldatovi meridionalis</name>
    <dbReference type="NCBI Taxonomy" id="175797"/>
    <lineage>
        <taxon>Eukaryota</taxon>
        <taxon>Metazoa</taxon>
        <taxon>Chordata</taxon>
        <taxon>Craniata</taxon>
        <taxon>Vertebrata</taxon>
        <taxon>Euteleostomi</taxon>
        <taxon>Actinopterygii</taxon>
        <taxon>Neopterygii</taxon>
        <taxon>Teleostei</taxon>
        <taxon>Ostariophysi</taxon>
        <taxon>Siluriformes</taxon>
        <taxon>Siluridae</taxon>
        <taxon>Silurus</taxon>
    </lineage>
</organism>
<sequence>MQHLFVLLGGLFVSCVFGSSDGFSVTQTPHTITLMEEVEIQINCSWNINNTGLKVNWIKDNQRIHSDQKHRITEIYNNRSARLVIKHPDFNDSGVYTCQVIQDIPRLIIKRGGGTNVTYRKKSHSTTPAEKLVPTAPPHKHKRAAEGHGPGIFAIRSIPFITLLLAVCFLNRYDRKKNEQRAGTRRDEEQTLVIEEENEEPGAERVEERDEQTQQREVEMVNEVMGEEIKMEEWNEQSEKRGEVGERMNNQEKEERADKYKIKTRAEQWSGSRTGSSDGFSVTQTPHTITLMEEVEIQINCSWNINNTGLKVNWIKDNQRIHSDQKHRITEIYNNSSARLVIKHPDFNDSGVYTCQVIQDIPRLIIKRGGGTNVTYQRKRSNSSDESPLSSTAKTLSTASPNTQSGPMTGLVGSVSAVAVTLSICLCLSVWGMKHRCRQSERTVIREGPPSEGEEQEASEDRGSTATSRGSTQWYMVPVYESYFDLQRSDELKCADSDTSACASALN</sequence>
<dbReference type="AlphaFoldDB" id="A0A8T0BKV8"/>
<evidence type="ECO:0000313" key="7">
    <source>
        <dbReference type="Proteomes" id="UP000606274"/>
    </source>
</evidence>
<dbReference type="SUPFAM" id="SSF48726">
    <property type="entry name" value="Immunoglobulin"/>
    <property type="match status" value="2"/>
</dbReference>
<dbReference type="InterPro" id="IPR013098">
    <property type="entry name" value="Ig_I-set"/>
</dbReference>
<protein>
    <recommendedName>
        <fullName evidence="5">Ig-like domain-containing protein</fullName>
    </recommendedName>
</protein>
<keyword evidence="3" id="KW-0812">Transmembrane</keyword>
<dbReference type="InterPro" id="IPR036179">
    <property type="entry name" value="Ig-like_dom_sf"/>
</dbReference>
<feature type="region of interest" description="Disordered" evidence="2">
    <location>
        <begin position="177"/>
        <end position="216"/>
    </location>
</feature>
<dbReference type="CDD" id="cd00096">
    <property type="entry name" value="Ig"/>
    <property type="match status" value="2"/>
</dbReference>
<feature type="compositionally biased region" description="Basic and acidic residues" evidence="2">
    <location>
        <begin position="202"/>
        <end position="216"/>
    </location>
</feature>
<dbReference type="InterPro" id="IPR007110">
    <property type="entry name" value="Ig-like_dom"/>
</dbReference>
<dbReference type="InterPro" id="IPR013783">
    <property type="entry name" value="Ig-like_fold"/>
</dbReference>
<evidence type="ECO:0000256" key="2">
    <source>
        <dbReference type="SAM" id="MobiDB-lite"/>
    </source>
</evidence>
<dbReference type="Proteomes" id="UP000606274">
    <property type="component" value="Unassembled WGS sequence"/>
</dbReference>
<feature type="compositionally biased region" description="Low complexity" evidence="2">
    <location>
        <begin position="387"/>
        <end position="401"/>
    </location>
</feature>